<evidence type="ECO:0000259" key="9">
    <source>
        <dbReference type="Pfam" id="PF02687"/>
    </source>
</evidence>
<proteinExistence type="inferred from homology"/>
<feature type="transmembrane region" description="Helical" evidence="8">
    <location>
        <begin position="374"/>
        <end position="399"/>
    </location>
</feature>
<dbReference type="EMBL" id="CP091430">
    <property type="protein sequence ID" value="UVI30479.1"/>
    <property type="molecule type" value="Genomic_DNA"/>
</dbReference>
<reference evidence="11" key="1">
    <citation type="submission" date="2022-01" db="EMBL/GenBank/DDBJ databases">
        <title>Paenibacillus spongiae sp. nov., isolated from marine sponge.</title>
        <authorList>
            <person name="Li Z."/>
            <person name="Zhang M."/>
        </authorList>
    </citation>
    <scope>NUCLEOTIDE SEQUENCE</scope>
    <source>
        <strain evidence="11">PHS-Z3</strain>
    </source>
</reference>
<feature type="transmembrane region" description="Helical" evidence="8">
    <location>
        <begin position="20"/>
        <end position="41"/>
    </location>
</feature>
<dbReference type="Proteomes" id="UP001057877">
    <property type="component" value="Chromosome"/>
</dbReference>
<evidence type="ECO:0000256" key="8">
    <source>
        <dbReference type="SAM" id="Phobius"/>
    </source>
</evidence>
<sequence>MRIGDLTRLSWDQVRRRKVVTALCAAGLSIGCAAIILALSIGESAQQYIENEMNSFFKMDEITVTANEGVPASGGQGGQAVGGDSAEGDDSLERGKLTDQKLAIMRNIKHVTAVAPFQQMNYLEMSTTDNRKAYVEVIGTDLNMLEGFDKPFMQGGPSDLIGTVVLNYGATLGLVDPETRDKLIEQLNRNPYDSSLMEQYDKMNRTPSSLFQRQVQFLGFSNDGKAKQSSPLRVTGVLKKPKGVSENAVAYDKKAYVSLETAQMLKQELNMGGGNAGEASYNSVIVKVDSQENVEQVEQQIKKLTLNTQTNLQQKERIAEQFGIIKAVALGGGVFILIIASISIVVAMTMSTYQRRRQIGIMKVLGANLAQIRNMFIIEAALLGLLGGLLGILFSYWIVWGINALIQSMPGSDQDAVIIFVPLMAIPVGMAFAILTGVISGIYPAVSASRTDALTAIRRD</sequence>
<dbReference type="PANTHER" id="PTHR30572">
    <property type="entry name" value="MEMBRANE COMPONENT OF TRANSPORTER-RELATED"/>
    <property type="match status" value="1"/>
</dbReference>
<feature type="compositionally biased region" description="Gly residues" evidence="7">
    <location>
        <begin position="72"/>
        <end position="81"/>
    </location>
</feature>
<keyword evidence="2" id="KW-1003">Cell membrane</keyword>
<keyword evidence="4 8" id="KW-1133">Transmembrane helix</keyword>
<organism evidence="11 12">
    <name type="scientific">Paenibacillus spongiae</name>
    <dbReference type="NCBI Taxonomy" id="2909671"/>
    <lineage>
        <taxon>Bacteria</taxon>
        <taxon>Bacillati</taxon>
        <taxon>Bacillota</taxon>
        <taxon>Bacilli</taxon>
        <taxon>Bacillales</taxon>
        <taxon>Paenibacillaceae</taxon>
        <taxon>Paenibacillus</taxon>
    </lineage>
</organism>
<feature type="domain" description="ABC3 transporter permease C-terminal" evidence="9">
    <location>
        <begin position="334"/>
        <end position="451"/>
    </location>
</feature>
<feature type="domain" description="MacB-like periplasmic core" evidence="10">
    <location>
        <begin position="21"/>
        <end position="303"/>
    </location>
</feature>
<dbReference type="RefSeq" id="WP_258386543.1">
    <property type="nucleotide sequence ID" value="NZ_CP091430.1"/>
</dbReference>
<keyword evidence="5 8" id="KW-0472">Membrane</keyword>
<gene>
    <name evidence="11" type="ORF">L1F29_00880</name>
</gene>
<evidence type="ECO:0000256" key="7">
    <source>
        <dbReference type="SAM" id="MobiDB-lite"/>
    </source>
</evidence>
<dbReference type="PROSITE" id="PS51257">
    <property type="entry name" value="PROKAR_LIPOPROTEIN"/>
    <property type="match status" value="1"/>
</dbReference>
<evidence type="ECO:0000256" key="2">
    <source>
        <dbReference type="ARBA" id="ARBA00022475"/>
    </source>
</evidence>
<accession>A0ABY5S9Z4</accession>
<evidence type="ECO:0000256" key="3">
    <source>
        <dbReference type="ARBA" id="ARBA00022692"/>
    </source>
</evidence>
<dbReference type="PANTHER" id="PTHR30572:SF4">
    <property type="entry name" value="ABC TRANSPORTER PERMEASE YTRF"/>
    <property type="match status" value="1"/>
</dbReference>
<feature type="region of interest" description="Disordered" evidence="7">
    <location>
        <begin position="68"/>
        <end position="92"/>
    </location>
</feature>
<evidence type="ECO:0000313" key="12">
    <source>
        <dbReference type="Proteomes" id="UP001057877"/>
    </source>
</evidence>
<evidence type="ECO:0000256" key="4">
    <source>
        <dbReference type="ARBA" id="ARBA00022989"/>
    </source>
</evidence>
<protein>
    <submittedName>
        <fullName evidence="11">ABC transporter permease</fullName>
    </submittedName>
</protein>
<keyword evidence="12" id="KW-1185">Reference proteome</keyword>
<comment type="similarity">
    <text evidence="6">Belongs to the ABC-4 integral membrane protein family.</text>
</comment>
<evidence type="ECO:0000313" key="11">
    <source>
        <dbReference type="EMBL" id="UVI30479.1"/>
    </source>
</evidence>
<comment type="subcellular location">
    <subcellularLocation>
        <location evidence="1">Cell membrane</location>
        <topology evidence="1">Multi-pass membrane protein</topology>
    </subcellularLocation>
</comment>
<dbReference type="InterPro" id="IPR050250">
    <property type="entry name" value="Macrolide_Exporter_MacB"/>
</dbReference>
<evidence type="ECO:0000256" key="1">
    <source>
        <dbReference type="ARBA" id="ARBA00004651"/>
    </source>
</evidence>
<dbReference type="InterPro" id="IPR025857">
    <property type="entry name" value="MacB_PCD"/>
</dbReference>
<evidence type="ECO:0000259" key="10">
    <source>
        <dbReference type="Pfam" id="PF12704"/>
    </source>
</evidence>
<dbReference type="Pfam" id="PF12704">
    <property type="entry name" value="MacB_PCD"/>
    <property type="match status" value="1"/>
</dbReference>
<keyword evidence="3 8" id="KW-0812">Transmembrane</keyword>
<dbReference type="Pfam" id="PF02687">
    <property type="entry name" value="FtsX"/>
    <property type="match status" value="1"/>
</dbReference>
<dbReference type="InterPro" id="IPR003838">
    <property type="entry name" value="ABC3_permease_C"/>
</dbReference>
<feature type="transmembrane region" description="Helical" evidence="8">
    <location>
        <begin position="419"/>
        <end position="443"/>
    </location>
</feature>
<evidence type="ECO:0000256" key="5">
    <source>
        <dbReference type="ARBA" id="ARBA00023136"/>
    </source>
</evidence>
<feature type="transmembrane region" description="Helical" evidence="8">
    <location>
        <begin position="327"/>
        <end position="353"/>
    </location>
</feature>
<evidence type="ECO:0000256" key="6">
    <source>
        <dbReference type="ARBA" id="ARBA00038076"/>
    </source>
</evidence>
<name>A0ABY5S9Z4_9BACL</name>